<keyword evidence="2" id="KW-1185">Reference proteome</keyword>
<evidence type="ECO:0000313" key="1">
    <source>
        <dbReference type="EMBL" id="MDY0395420.1"/>
    </source>
</evidence>
<name>A0ABU5C7W0_9BACI</name>
<comment type="caution">
    <text evidence="1">The sequence shown here is derived from an EMBL/GenBank/DDBJ whole genome shotgun (WGS) entry which is preliminary data.</text>
</comment>
<sequence>MDPYEAGRQKALERHKKGGKVVMNLQPTKQKIVGQKEFLRNAVGTEYKTGGATLDATAFGEGYVDAGTAVYLGENGLYQPWGDETEATVKGAGLTSHDVKVIGGQNPIVGVLAVGHPIESKCTGVNDAFKEAAKGRIVFDI</sequence>
<evidence type="ECO:0000313" key="2">
    <source>
        <dbReference type="Proteomes" id="UP001281447"/>
    </source>
</evidence>
<accession>A0ABU5C7W0</accession>
<gene>
    <name evidence="1" type="ORF">RWE15_14465</name>
</gene>
<protein>
    <submittedName>
        <fullName evidence="1">Uncharacterized protein</fullName>
    </submittedName>
</protein>
<dbReference type="EMBL" id="JAWDIP010000003">
    <property type="protein sequence ID" value="MDY0395420.1"/>
    <property type="molecule type" value="Genomic_DNA"/>
</dbReference>
<organism evidence="1 2">
    <name type="scientific">Tigheibacillus halophilus</name>
    <dbReference type="NCBI Taxonomy" id="361280"/>
    <lineage>
        <taxon>Bacteria</taxon>
        <taxon>Bacillati</taxon>
        <taxon>Bacillota</taxon>
        <taxon>Bacilli</taxon>
        <taxon>Bacillales</taxon>
        <taxon>Bacillaceae</taxon>
        <taxon>Tigheibacillus</taxon>
    </lineage>
</organism>
<proteinExistence type="predicted"/>
<reference evidence="1 2" key="1">
    <citation type="submission" date="2023-10" db="EMBL/GenBank/DDBJ databases">
        <title>Virgibacillus halophilus 5B73C genome.</title>
        <authorList>
            <person name="Miliotis G."/>
            <person name="Sengupta P."/>
            <person name="Hameed A."/>
            <person name="Chuvochina M."/>
            <person name="Mcdonagh F."/>
            <person name="Simpson A.C."/>
            <person name="Singh N.K."/>
            <person name="Rekha P.D."/>
            <person name="Raman K."/>
            <person name="Hugenholtz P."/>
            <person name="Venkateswaran K."/>
        </authorList>
    </citation>
    <scope>NUCLEOTIDE SEQUENCE [LARGE SCALE GENOMIC DNA]</scope>
    <source>
        <strain evidence="1 2">5B73C</strain>
    </source>
</reference>
<dbReference type="Proteomes" id="UP001281447">
    <property type="component" value="Unassembled WGS sequence"/>
</dbReference>